<accession>A0A830HBX9</accession>
<feature type="compositionally biased region" description="Polar residues" evidence="2">
    <location>
        <begin position="20"/>
        <end position="32"/>
    </location>
</feature>
<evidence type="ECO:0000256" key="1">
    <source>
        <dbReference type="SAM" id="Coils"/>
    </source>
</evidence>
<proteinExistence type="predicted"/>
<evidence type="ECO:0000313" key="3">
    <source>
        <dbReference type="EMBL" id="GHP04172.1"/>
    </source>
</evidence>
<dbReference type="AlphaFoldDB" id="A0A830HBX9"/>
<organism evidence="3 4">
    <name type="scientific">Pycnococcus provasolii</name>
    <dbReference type="NCBI Taxonomy" id="41880"/>
    <lineage>
        <taxon>Eukaryota</taxon>
        <taxon>Viridiplantae</taxon>
        <taxon>Chlorophyta</taxon>
        <taxon>Pseudoscourfieldiophyceae</taxon>
        <taxon>Pseudoscourfieldiales</taxon>
        <taxon>Pycnococcaceae</taxon>
        <taxon>Pycnococcus</taxon>
    </lineage>
</organism>
<sequence length="270" mass="29495">MSDGPAAYRSGWARPPHLPNEQTLHGHSAGSSQERRENTNHTNVRGLGSPRMSAENLAAGPGGEAPTTTPPSQQASSEMPMEPASPYAAARETESNATTTTTQLTNEVDEADLRMERFEQHLVLLQEGVGRKFDEIVRGDKDTKAVVERTRIQALSGVHSARDSIEALERRVEQLETELGESNARVKRLEEFARGAKGREGCCEVLTRWIFGPSSSRNANLYELSDEDGAFAEGASPYADHAVSDDNELRTPLRDSADRRLGDFFGDSAD</sequence>
<keyword evidence="4" id="KW-1185">Reference proteome</keyword>
<evidence type="ECO:0000313" key="4">
    <source>
        <dbReference type="Proteomes" id="UP000660262"/>
    </source>
</evidence>
<dbReference type="Proteomes" id="UP000660262">
    <property type="component" value="Unassembled WGS sequence"/>
</dbReference>
<feature type="compositionally biased region" description="Low complexity" evidence="2">
    <location>
        <begin position="95"/>
        <end position="106"/>
    </location>
</feature>
<feature type="region of interest" description="Disordered" evidence="2">
    <location>
        <begin position="1"/>
        <end position="108"/>
    </location>
</feature>
<protein>
    <submittedName>
        <fullName evidence="3">Uncharacterized protein</fullName>
    </submittedName>
</protein>
<keyword evidence="1" id="KW-0175">Coiled coil</keyword>
<feature type="coiled-coil region" evidence="1">
    <location>
        <begin position="158"/>
        <end position="192"/>
    </location>
</feature>
<feature type="compositionally biased region" description="Basic and acidic residues" evidence="2">
    <location>
        <begin position="242"/>
        <end position="262"/>
    </location>
</feature>
<dbReference type="EMBL" id="BNJQ01000007">
    <property type="protein sequence ID" value="GHP04172.1"/>
    <property type="molecule type" value="Genomic_DNA"/>
</dbReference>
<gene>
    <name evidence="3" type="ORF">PPROV_000292600</name>
</gene>
<feature type="region of interest" description="Disordered" evidence="2">
    <location>
        <begin position="233"/>
        <end position="270"/>
    </location>
</feature>
<evidence type="ECO:0000256" key="2">
    <source>
        <dbReference type="SAM" id="MobiDB-lite"/>
    </source>
</evidence>
<comment type="caution">
    <text evidence="3">The sequence shown here is derived from an EMBL/GenBank/DDBJ whole genome shotgun (WGS) entry which is preliminary data.</text>
</comment>
<name>A0A830HBX9_9CHLO</name>
<reference evidence="3" key="1">
    <citation type="submission" date="2020-10" db="EMBL/GenBank/DDBJ databases">
        <title>Unveiling of a novel bifunctional photoreceptor, Dualchrome1, isolated from a cosmopolitan green alga.</title>
        <authorList>
            <person name="Suzuki S."/>
            <person name="Kawachi M."/>
        </authorList>
    </citation>
    <scope>NUCLEOTIDE SEQUENCE</scope>
    <source>
        <strain evidence="3">NIES 2893</strain>
    </source>
</reference>